<dbReference type="Gene3D" id="3.30.300.30">
    <property type="match status" value="1"/>
</dbReference>
<dbReference type="GO" id="GO:0006631">
    <property type="term" value="P:fatty acid metabolic process"/>
    <property type="evidence" value="ECO:0007669"/>
    <property type="project" value="TreeGrafter"/>
</dbReference>
<organism evidence="5 6">
    <name type="scientific">Reyranella soli</name>
    <dbReference type="NCBI Taxonomy" id="1230389"/>
    <lineage>
        <taxon>Bacteria</taxon>
        <taxon>Pseudomonadati</taxon>
        <taxon>Pseudomonadota</taxon>
        <taxon>Alphaproteobacteria</taxon>
        <taxon>Hyphomicrobiales</taxon>
        <taxon>Reyranellaceae</taxon>
        <taxon>Reyranella</taxon>
    </lineage>
</organism>
<dbReference type="EMBL" id="BKAJ01000038">
    <property type="protein sequence ID" value="GEP55551.1"/>
    <property type="molecule type" value="Genomic_DNA"/>
</dbReference>
<dbReference type="InterPro" id="IPR000873">
    <property type="entry name" value="AMP-dep_synth/lig_dom"/>
</dbReference>
<dbReference type="AlphaFoldDB" id="A0A512NA49"/>
<dbReference type="SUPFAM" id="SSF56801">
    <property type="entry name" value="Acetyl-CoA synthetase-like"/>
    <property type="match status" value="1"/>
</dbReference>
<name>A0A512NA49_9HYPH</name>
<dbReference type="PANTHER" id="PTHR43201:SF5">
    <property type="entry name" value="MEDIUM-CHAIN ACYL-COA LIGASE ACSF2, MITOCHONDRIAL"/>
    <property type="match status" value="1"/>
</dbReference>
<dbReference type="GO" id="GO:0031956">
    <property type="term" value="F:medium-chain fatty acid-CoA ligase activity"/>
    <property type="evidence" value="ECO:0007669"/>
    <property type="project" value="TreeGrafter"/>
</dbReference>
<protein>
    <submittedName>
        <fullName evidence="5">ATP-dependent acyl-CoA ligase</fullName>
    </submittedName>
</protein>
<sequence length="535" mass="59395">MKDYPLKQRTIGHVLADKAARLGDRTWLIHGADRYGYAQAHDLSNRYANGFRALGIAKGDHVAVMLPNCPEFIWTIWGLAKLGAVAVPLNTAARGELLRYFITQSDSVVAVVAAEWAPRVAEALTGEHKVRTFVALGNGAPLAGLGRPVADLAAFASASAEEPDRDAVLASDPQYIMYTSGTTGPSKGVISPHSQAHGVGRSLTQNFGYRPDDVLYTCLPLFHGNALWYSCYAALWADAALAISPRFTATGFWDEIRATGATQFNSLGAMTNILLRAPASPRDREHRVRQAMIVPLSPQTYREVSDRFGVQVTSLYAMTETFAVTMFTPDDPEAKGASAGRPRGLAELQIVSDEDEPLPIGQVGEICVRPLERGIVMSGYYKMAEATVRDTRDLWLHTGDRGWLDEQGYLFFVDRKKEAIRRRGENISAYEVEMLISRHPAVMEVAAVPVTSELSEDEVMVYVVCRDGHSITEEELVRFANRHMAHFMVPRFVRFIDALPKTPSEKIEKYKLKVWAEQNRQALWDREVVGLKLER</sequence>
<dbReference type="Pfam" id="PF00501">
    <property type="entry name" value="AMP-binding"/>
    <property type="match status" value="1"/>
</dbReference>
<evidence type="ECO:0000313" key="5">
    <source>
        <dbReference type="EMBL" id="GEP55551.1"/>
    </source>
</evidence>
<evidence type="ECO:0000256" key="2">
    <source>
        <dbReference type="ARBA" id="ARBA00022598"/>
    </source>
</evidence>
<dbReference type="PROSITE" id="PS00455">
    <property type="entry name" value="AMP_BINDING"/>
    <property type="match status" value="1"/>
</dbReference>
<comment type="similarity">
    <text evidence="1">Belongs to the ATP-dependent AMP-binding enzyme family.</text>
</comment>
<evidence type="ECO:0000256" key="1">
    <source>
        <dbReference type="ARBA" id="ARBA00006432"/>
    </source>
</evidence>
<accession>A0A512NA49</accession>
<dbReference type="Pfam" id="PF13193">
    <property type="entry name" value="AMP-binding_C"/>
    <property type="match status" value="1"/>
</dbReference>
<evidence type="ECO:0000259" key="4">
    <source>
        <dbReference type="Pfam" id="PF13193"/>
    </source>
</evidence>
<proteinExistence type="inferred from homology"/>
<dbReference type="InterPro" id="IPR020845">
    <property type="entry name" value="AMP-binding_CS"/>
</dbReference>
<dbReference type="PANTHER" id="PTHR43201">
    <property type="entry name" value="ACYL-COA SYNTHETASE"/>
    <property type="match status" value="1"/>
</dbReference>
<dbReference type="InterPro" id="IPR025110">
    <property type="entry name" value="AMP-bd_C"/>
</dbReference>
<dbReference type="RefSeq" id="WP_147149633.1">
    <property type="nucleotide sequence ID" value="NZ_BKAJ01000038.1"/>
</dbReference>
<evidence type="ECO:0000259" key="3">
    <source>
        <dbReference type="Pfam" id="PF00501"/>
    </source>
</evidence>
<dbReference type="InterPro" id="IPR042099">
    <property type="entry name" value="ANL_N_sf"/>
</dbReference>
<keyword evidence="2 5" id="KW-0436">Ligase</keyword>
<evidence type="ECO:0000313" key="6">
    <source>
        <dbReference type="Proteomes" id="UP000321058"/>
    </source>
</evidence>
<feature type="domain" description="AMP-binding enzyme C-terminal" evidence="4">
    <location>
        <begin position="431"/>
        <end position="506"/>
    </location>
</feature>
<comment type="caution">
    <text evidence="5">The sequence shown here is derived from an EMBL/GenBank/DDBJ whole genome shotgun (WGS) entry which is preliminary data.</text>
</comment>
<dbReference type="Gene3D" id="3.40.50.12780">
    <property type="entry name" value="N-terminal domain of ligase-like"/>
    <property type="match status" value="1"/>
</dbReference>
<gene>
    <name evidence="5" type="ORF">RSO01_27170</name>
</gene>
<dbReference type="InterPro" id="IPR045851">
    <property type="entry name" value="AMP-bd_C_sf"/>
</dbReference>
<keyword evidence="6" id="KW-1185">Reference proteome</keyword>
<dbReference type="Proteomes" id="UP000321058">
    <property type="component" value="Unassembled WGS sequence"/>
</dbReference>
<reference evidence="5 6" key="1">
    <citation type="submission" date="2019-07" db="EMBL/GenBank/DDBJ databases">
        <title>Whole genome shotgun sequence of Reyranella soli NBRC 108950.</title>
        <authorList>
            <person name="Hosoyama A."/>
            <person name="Uohara A."/>
            <person name="Ohji S."/>
            <person name="Ichikawa N."/>
        </authorList>
    </citation>
    <scope>NUCLEOTIDE SEQUENCE [LARGE SCALE GENOMIC DNA]</scope>
    <source>
        <strain evidence="5 6">NBRC 108950</strain>
    </source>
</reference>
<dbReference type="OrthoDB" id="7315605at2"/>
<feature type="domain" description="AMP-dependent synthetase/ligase" evidence="3">
    <location>
        <begin position="16"/>
        <end position="381"/>
    </location>
</feature>